<evidence type="ECO:0000256" key="1">
    <source>
        <dbReference type="ARBA" id="ARBA00023015"/>
    </source>
</evidence>
<evidence type="ECO:0000313" key="6">
    <source>
        <dbReference type="EMBL" id="MFC4266356.1"/>
    </source>
</evidence>
<dbReference type="InterPro" id="IPR011075">
    <property type="entry name" value="TetR_C"/>
</dbReference>
<dbReference type="PANTHER" id="PTHR30055">
    <property type="entry name" value="HTH-TYPE TRANSCRIPTIONAL REGULATOR RUTR"/>
    <property type="match status" value="1"/>
</dbReference>
<dbReference type="SUPFAM" id="SSF46689">
    <property type="entry name" value="Homeodomain-like"/>
    <property type="match status" value="1"/>
</dbReference>
<evidence type="ECO:0000313" key="7">
    <source>
        <dbReference type="Proteomes" id="UP001595773"/>
    </source>
</evidence>
<dbReference type="InterPro" id="IPR036271">
    <property type="entry name" value="Tet_transcr_reg_TetR-rel_C_sf"/>
</dbReference>
<evidence type="ECO:0000259" key="5">
    <source>
        <dbReference type="PROSITE" id="PS50977"/>
    </source>
</evidence>
<sequence length="190" mass="20793">MPEHSGTDRPAGRTARTREAVHRAVGELLADPMAEVTMATVAARSGVHRTTLYRRWRTAESIVLDFAVERVTEESPVPATGDLRADLTEYVHRLLTTLQRTGTSSLLQALLAAAAQTNDAVEIGDIMEPRVRQFQAMLDAAEVRRLDGSQLVDLVLAPSYLWAQFGAPLDPDAGTQRIVDAVLAVAQWKH</sequence>
<reference evidence="7" key="1">
    <citation type="journal article" date="2019" name="Int. J. Syst. Evol. Microbiol.">
        <title>The Global Catalogue of Microorganisms (GCM) 10K type strain sequencing project: providing services to taxonomists for standard genome sequencing and annotation.</title>
        <authorList>
            <consortium name="The Broad Institute Genomics Platform"/>
            <consortium name="The Broad Institute Genome Sequencing Center for Infectious Disease"/>
            <person name="Wu L."/>
            <person name="Ma J."/>
        </authorList>
    </citation>
    <scope>NUCLEOTIDE SEQUENCE [LARGE SCALE GENOMIC DNA]</scope>
    <source>
        <strain evidence="7">CGMCC 1.10698</strain>
    </source>
</reference>
<dbReference type="InterPro" id="IPR009057">
    <property type="entry name" value="Homeodomain-like_sf"/>
</dbReference>
<dbReference type="Proteomes" id="UP001595773">
    <property type="component" value="Unassembled WGS sequence"/>
</dbReference>
<dbReference type="Gene3D" id="1.10.10.60">
    <property type="entry name" value="Homeodomain-like"/>
    <property type="match status" value="1"/>
</dbReference>
<name>A0ABV8R1U9_9MICC</name>
<feature type="DNA-binding region" description="H-T-H motif" evidence="4">
    <location>
        <begin position="37"/>
        <end position="56"/>
    </location>
</feature>
<dbReference type="InterPro" id="IPR001647">
    <property type="entry name" value="HTH_TetR"/>
</dbReference>
<evidence type="ECO:0000256" key="4">
    <source>
        <dbReference type="PROSITE-ProRule" id="PRU00335"/>
    </source>
</evidence>
<dbReference type="PANTHER" id="PTHR30055:SF148">
    <property type="entry name" value="TETR-FAMILY TRANSCRIPTIONAL REGULATOR"/>
    <property type="match status" value="1"/>
</dbReference>
<dbReference type="RefSeq" id="WP_230066717.1">
    <property type="nucleotide sequence ID" value="NZ_BAABLL010000008.1"/>
</dbReference>
<accession>A0ABV8R1U9</accession>
<evidence type="ECO:0000256" key="2">
    <source>
        <dbReference type="ARBA" id="ARBA00023125"/>
    </source>
</evidence>
<gene>
    <name evidence="6" type="ORF">ACFOW9_12160</name>
</gene>
<dbReference type="Gene3D" id="1.10.357.10">
    <property type="entry name" value="Tetracycline Repressor, domain 2"/>
    <property type="match status" value="1"/>
</dbReference>
<keyword evidence="2 4" id="KW-0238">DNA-binding</keyword>
<dbReference type="EMBL" id="JBHSCQ010000020">
    <property type="protein sequence ID" value="MFC4266356.1"/>
    <property type="molecule type" value="Genomic_DNA"/>
</dbReference>
<dbReference type="SUPFAM" id="SSF48498">
    <property type="entry name" value="Tetracyclin repressor-like, C-terminal domain"/>
    <property type="match status" value="1"/>
</dbReference>
<proteinExistence type="predicted"/>
<dbReference type="InterPro" id="IPR050109">
    <property type="entry name" value="HTH-type_TetR-like_transc_reg"/>
</dbReference>
<protein>
    <submittedName>
        <fullName evidence="6">TetR/AcrR family transcriptional regulator</fullName>
    </submittedName>
</protein>
<feature type="domain" description="HTH tetR-type" evidence="5">
    <location>
        <begin position="15"/>
        <end position="74"/>
    </location>
</feature>
<keyword evidence="7" id="KW-1185">Reference proteome</keyword>
<keyword evidence="1" id="KW-0805">Transcription regulation</keyword>
<dbReference type="PROSITE" id="PS50977">
    <property type="entry name" value="HTH_TETR_2"/>
    <property type="match status" value="1"/>
</dbReference>
<keyword evidence="3" id="KW-0804">Transcription</keyword>
<organism evidence="6 7">
    <name type="scientific">Arthrobacter cryoconiti</name>
    <dbReference type="NCBI Taxonomy" id="748907"/>
    <lineage>
        <taxon>Bacteria</taxon>
        <taxon>Bacillati</taxon>
        <taxon>Actinomycetota</taxon>
        <taxon>Actinomycetes</taxon>
        <taxon>Micrococcales</taxon>
        <taxon>Micrococcaceae</taxon>
        <taxon>Arthrobacter</taxon>
    </lineage>
</organism>
<evidence type="ECO:0000256" key="3">
    <source>
        <dbReference type="ARBA" id="ARBA00023163"/>
    </source>
</evidence>
<dbReference type="Pfam" id="PF16859">
    <property type="entry name" value="TetR_C_11"/>
    <property type="match status" value="1"/>
</dbReference>
<comment type="caution">
    <text evidence="6">The sequence shown here is derived from an EMBL/GenBank/DDBJ whole genome shotgun (WGS) entry which is preliminary data.</text>
</comment>